<evidence type="ECO:0000256" key="12">
    <source>
        <dbReference type="ARBA" id="ARBA00034808"/>
    </source>
</evidence>
<keyword evidence="6" id="KW-0269">Exonuclease</keyword>
<dbReference type="GO" id="GO:0000725">
    <property type="term" value="P:recombinational repair"/>
    <property type="evidence" value="ECO:0007669"/>
    <property type="project" value="TreeGrafter"/>
</dbReference>
<evidence type="ECO:0000256" key="5">
    <source>
        <dbReference type="ARBA" id="ARBA00022806"/>
    </source>
</evidence>
<dbReference type="Pfam" id="PF13361">
    <property type="entry name" value="UvrD_C"/>
    <property type="match status" value="1"/>
</dbReference>
<organism evidence="17 18">
    <name type="scientific">Marinococcus luteus</name>
    <dbReference type="NCBI Taxonomy" id="1122204"/>
    <lineage>
        <taxon>Bacteria</taxon>
        <taxon>Bacillati</taxon>
        <taxon>Bacillota</taxon>
        <taxon>Bacilli</taxon>
        <taxon>Bacillales</taxon>
        <taxon>Bacillaceae</taxon>
        <taxon>Marinococcus</taxon>
    </lineage>
</organism>
<reference evidence="17 18" key="1">
    <citation type="submission" date="2016-10" db="EMBL/GenBank/DDBJ databases">
        <authorList>
            <person name="de Groot N.N."/>
        </authorList>
    </citation>
    <scope>NUCLEOTIDE SEQUENCE [LARGE SCALE GENOMIC DNA]</scope>
    <source>
        <strain evidence="17 18">DSM 23126</strain>
    </source>
</reference>
<evidence type="ECO:0000256" key="6">
    <source>
        <dbReference type="ARBA" id="ARBA00022839"/>
    </source>
</evidence>
<dbReference type="EC" id="5.6.2.4" evidence="12"/>
<keyword evidence="18" id="KW-1185">Reference proteome</keyword>
<proteinExistence type="predicted"/>
<feature type="binding site" evidence="14">
    <location>
        <begin position="39"/>
        <end position="46"/>
    </location>
    <ligand>
        <name>ATP</name>
        <dbReference type="ChEBI" id="CHEBI:30616"/>
    </ligand>
</feature>
<dbReference type="PANTHER" id="PTHR11070">
    <property type="entry name" value="UVRD / RECB / PCRA DNA HELICASE FAMILY MEMBER"/>
    <property type="match status" value="1"/>
</dbReference>
<dbReference type="AlphaFoldDB" id="A0A1H2QGI1"/>
<dbReference type="GO" id="GO:0009338">
    <property type="term" value="C:exodeoxyribonuclease V complex"/>
    <property type="evidence" value="ECO:0007669"/>
    <property type="project" value="TreeGrafter"/>
</dbReference>
<keyword evidence="3" id="KW-0227">DNA damage</keyword>
<evidence type="ECO:0000256" key="14">
    <source>
        <dbReference type="PROSITE-ProRule" id="PRU00560"/>
    </source>
</evidence>
<dbReference type="GO" id="GO:0005524">
    <property type="term" value="F:ATP binding"/>
    <property type="evidence" value="ECO:0007669"/>
    <property type="project" value="UniProtKB-UniRule"/>
</dbReference>
<gene>
    <name evidence="17" type="ORF">SAMN05421781_0312</name>
</gene>
<dbReference type="PROSITE" id="PS51198">
    <property type="entry name" value="UVRD_HELICASE_ATP_BIND"/>
    <property type="match status" value="1"/>
</dbReference>
<feature type="domain" description="UvrD-like helicase C-terminal" evidence="16">
    <location>
        <begin position="456"/>
        <end position="728"/>
    </location>
</feature>
<dbReference type="SUPFAM" id="SSF52980">
    <property type="entry name" value="Restriction endonuclease-like"/>
    <property type="match status" value="1"/>
</dbReference>
<comment type="catalytic activity">
    <reaction evidence="13">
        <text>ATP + H2O = ADP + phosphate + H(+)</text>
        <dbReference type="Rhea" id="RHEA:13065"/>
        <dbReference type="ChEBI" id="CHEBI:15377"/>
        <dbReference type="ChEBI" id="CHEBI:15378"/>
        <dbReference type="ChEBI" id="CHEBI:30616"/>
        <dbReference type="ChEBI" id="CHEBI:43474"/>
        <dbReference type="ChEBI" id="CHEBI:456216"/>
        <dbReference type="EC" id="5.6.2.4"/>
    </reaction>
</comment>
<dbReference type="GO" id="GO:0004527">
    <property type="term" value="F:exonuclease activity"/>
    <property type="evidence" value="ECO:0007669"/>
    <property type="project" value="UniProtKB-KW"/>
</dbReference>
<keyword evidence="10" id="KW-0413">Isomerase</keyword>
<dbReference type="InterPro" id="IPR011604">
    <property type="entry name" value="PDDEXK-like_dom_sf"/>
</dbReference>
<keyword evidence="2 14" id="KW-0547">Nucleotide-binding</keyword>
<dbReference type="Pfam" id="PF12705">
    <property type="entry name" value="PDDEXK_1"/>
    <property type="match status" value="1"/>
</dbReference>
<dbReference type="GO" id="GO:0005829">
    <property type="term" value="C:cytosol"/>
    <property type="evidence" value="ECO:0007669"/>
    <property type="project" value="TreeGrafter"/>
</dbReference>
<keyword evidence="9" id="KW-0234">DNA repair</keyword>
<dbReference type="EMBL" id="FNNC01000001">
    <property type="protein sequence ID" value="SDW06276.1"/>
    <property type="molecule type" value="Genomic_DNA"/>
</dbReference>
<evidence type="ECO:0000313" key="17">
    <source>
        <dbReference type="EMBL" id="SDW06276.1"/>
    </source>
</evidence>
<evidence type="ECO:0000256" key="11">
    <source>
        <dbReference type="ARBA" id="ARBA00034617"/>
    </source>
</evidence>
<accession>A0A1H2QGI1</accession>
<dbReference type="InterPro" id="IPR011335">
    <property type="entry name" value="Restrct_endonuc-II-like"/>
</dbReference>
<dbReference type="Proteomes" id="UP000199488">
    <property type="component" value="Unassembled WGS sequence"/>
</dbReference>
<keyword evidence="4 14" id="KW-0378">Hydrolase</keyword>
<dbReference type="Gene3D" id="3.40.50.300">
    <property type="entry name" value="P-loop containing nucleotide triphosphate hydrolases"/>
    <property type="match status" value="4"/>
</dbReference>
<dbReference type="GO" id="GO:0043138">
    <property type="term" value="F:3'-5' DNA helicase activity"/>
    <property type="evidence" value="ECO:0007669"/>
    <property type="project" value="UniProtKB-EC"/>
</dbReference>
<evidence type="ECO:0000256" key="2">
    <source>
        <dbReference type="ARBA" id="ARBA00022741"/>
    </source>
</evidence>
<dbReference type="Gene3D" id="3.90.320.10">
    <property type="match status" value="1"/>
</dbReference>
<evidence type="ECO:0000256" key="4">
    <source>
        <dbReference type="ARBA" id="ARBA00022801"/>
    </source>
</evidence>
<dbReference type="PANTHER" id="PTHR11070:SF23">
    <property type="entry name" value="RECBCD ENZYME SUBUNIT RECB"/>
    <property type="match status" value="1"/>
</dbReference>
<evidence type="ECO:0000259" key="16">
    <source>
        <dbReference type="PROSITE" id="PS51217"/>
    </source>
</evidence>
<dbReference type="InterPro" id="IPR000212">
    <property type="entry name" value="DNA_helicase_UvrD/REP"/>
</dbReference>
<dbReference type="GO" id="GO:0003677">
    <property type="term" value="F:DNA binding"/>
    <property type="evidence" value="ECO:0007669"/>
    <property type="project" value="UniProtKB-KW"/>
</dbReference>
<evidence type="ECO:0000256" key="7">
    <source>
        <dbReference type="ARBA" id="ARBA00022840"/>
    </source>
</evidence>
<evidence type="ECO:0000259" key="15">
    <source>
        <dbReference type="PROSITE" id="PS51198"/>
    </source>
</evidence>
<name>A0A1H2QGI1_9BACI</name>
<keyword evidence="7 14" id="KW-0067">ATP-binding</keyword>
<protein>
    <recommendedName>
        <fullName evidence="12">DNA 3'-5' helicase</fullName>
        <ecNumber evidence="12">5.6.2.4</ecNumber>
    </recommendedName>
</protein>
<evidence type="ECO:0000256" key="8">
    <source>
        <dbReference type="ARBA" id="ARBA00023125"/>
    </source>
</evidence>
<dbReference type="InterPro" id="IPR014016">
    <property type="entry name" value="UvrD-like_ATP-bd"/>
</dbReference>
<dbReference type="STRING" id="1122204.SAMN05421781_0312"/>
<evidence type="ECO:0000256" key="9">
    <source>
        <dbReference type="ARBA" id="ARBA00023204"/>
    </source>
</evidence>
<evidence type="ECO:0000256" key="10">
    <source>
        <dbReference type="ARBA" id="ARBA00023235"/>
    </source>
</evidence>
<dbReference type="InterPro" id="IPR038726">
    <property type="entry name" value="PDDEXK_AddAB-type"/>
</dbReference>
<keyword evidence="5 14" id="KW-0347">Helicase</keyword>
<dbReference type="InterPro" id="IPR027417">
    <property type="entry name" value="P-loop_NTPase"/>
</dbReference>
<evidence type="ECO:0000313" key="18">
    <source>
        <dbReference type="Proteomes" id="UP000199488"/>
    </source>
</evidence>
<comment type="catalytic activity">
    <reaction evidence="11">
        <text>Couples ATP hydrolysis with the unwinding of duplex DNA by translocating in the 3'-5' direction.</text>
        <dbReference type="EC" id="5.6.2.4"/>
    </reaction>
</comment>
<evidence type="ECO:0000256" key="1">
    <source>
        <dbReference type="ARBA" id="ARBA00022722"/>
    </source>
</evidence>
<keyword evidence="8" id="KW-0238">DNA-binding</keyword>
<evidence type="ECO:0000256" key="13">
    <source>
        <dbReference type="ARBA" id="ARBA00048988"/>
    </source>
</evidence>
<feature type="domain" description="UvrD-like helicase ATP-binding" evidence="15">
    <location>
        <begin position="18"/>
        <end position="448"/>
    </location>
</feature>
<evidence type="ECO:0000256" key="3">
    <source>
        <dbReference type="ARBA" id="ARBA00022763"/>
    </source>
</evidence>
<dbReference type="SUPFAM" id="SSF52540">
    <property type="entry name" value="P-loop containing nucleoside triphosphate hydrolases"/>
    <property type="match status" value="1"/>
</dbReference>
<sequence>MPQEFGRTGRRERLSNTIADQKARERITEDLDMNMLVEAGAGSGKTTSMVGRMAALIMNGKAEVAQITAITFTKKAADELRFRFRQTLEEKVKEAGADPEQIDRCQQALFKIDECFIGTVHAFCARLLRERPIEAGVDIAFREIEEDEDEELLYEAWVSHIEEQQAVSSEQYKILQDIGVSMSDLFQNLKLLSRYPEVQWVQEQTTKPDIDAELWQQMVNLCTEAQSKITLDARKPDDLEKIIVEFLRECKFVESDSDKISALEYFMKSTKVTQKNWISNEEAKAFKSKFDAIIDQEIDPLLTQRYEYNHSHILAFLEEGLKEYEQIKYEKGCLNYQDLLLKAKKLLQSHTHVREDLQEKYRYLLVDEFQDTDPIQAEIMFLLTAEDPTCKEWQRCAPKEGSLFIVGDPKQSIYRFRRADIDMYLAVKQHLENTGGKILALTTNFRTIPAVTNPFNSWLKSQLPVEAHKYQAEYQPLIPDKSDAENQWEGFFKNEVATDQKNEVVENRDAEQIAAHIQKMLSEGHEPEDMLVLQRNNKSLTKYARILEQYDIPVNVSGEIAYQEIPEFDDLASIFEAVADGSNELAVVAALKSVFFAASDAEFYEWKHAGGGFRTYSGSPFGEDTTINTALEKLRHYQRNTRSYSAAEVMVAIINDIDLVRHLALNGRGKESLQGYDLLIETLMQKSFSTLADGASWYRVWIEKKQKTLEQNMHENAVRVMNVHKAKGLEAPIVFLANPKGKSDAKNRIDVHIERENELTKGYILFQKTNGFQKRPIAQPPQWENAKAGEGEFQEAEAIRLLYVAATRAENMVVISSSGKNTNNYWQPLLEEMEIAALENQEVVAKEIDEPLLVDKNLVEISRNYESELNEAIKHSVIEEWSPTGDKDQPIPTIAREEGGGTEWGTFIHSVLEKVVQGKAIDRFIRNLAFQYEFDEEQIQKAFSIIDSFKASDVYQEVKNAQAVYTEWPFYFDLSPEEEGYTALFGEEKKAKRVKGFIDLVYLTEEGWKIVDYKTDLYVYQEDKEKLERFYQKQIEQYKVIWELLSGEKVHSMNIYFAR</sequence>
<dbReference type="Pfam" id="PF00580">
    <property type="entry name" value="UvrD-helicase"/>
    <property type="match status" value="1"/>
</dbReference>
<dbReference type="PROSITE" id="PS51217">
    <property type="entry name" value="UVRD_HELICASE_CTER"/>
    <property type="match status" value="1"/>
</dbReference>
<keyword evidence="1" id="KW-0540">Nuclease</keyword>
<dbReference type="InterPro" id="IPR014017">
    <property type="entry name" value="DNA_helicase_UvrD-like_C"/>
</dbReference>